<dbReference type="GO" id="GO:0017168">
    <property type="term" value="F:5-oxoprolinase (ATP-hydrolyzing) activity"/>
    <property type="evidence" value="ECO:0007669"/>
    <property type="project" value="TreeGrafter"/>
</dbReference>
<dbReference type="GO" id="GO:0006749">
    <property type="term" value="P:glutathione metabolic process"/>
    <property type="evidence" value="ECO:0007669"/>
    <property type="project" value="TreeGrafter"/>
</dbReference>
<evidence type="ECO:0000259" key="3">
    <source>
        <dbReference type="Pfam" id="PF19278"/>
    </source>
</evidence>
<sequence length="689" mass="72778">MRFAVDTGGTFTDLVVEDDSGLCRLYKAATTPHDPVAGMLDALSVAADADGRSLAEFLAGGNTLLHGTTHAINAIITGRTARTALLTTSGHGDILVLREGGRAETFNFTHEFPEPYIPRSLTFEVPERVMADGSVRLTLDEEAVLEHIERLKENAVEAVAVCLLWSIVNPAHELRIGELLAEHLPGVPFTLSHKLNPAIREFRRASSAAVDASLKPMIARYMSDLERRLREAGFRGRVLIVTSQAGVIDAADAAEAPIHIVNSGPSMAPIAGRYYAAIDSAAEDAIIADTGGTTYDVSIVRKGNIPTTRETWIGPQYRGIMLGFPWVDVKSVGAGGGSIASIDSGGLLRVGPASAGAVPGPAAYGRGGTHATVTDAAVALGHIDPAYFLGGAMTLDPEAARAAVERDVAGPGKLPVAEAADAILTIATENMVQAILDITVKQGIDPREAVLIGGGGAAGLNSVRIARRLGCRTLIIPETGPALSAAGALMSELKAEYHAAQVAHTDSFDHDAVNATLSALARKARDFAAGPGAGALETTITFKADARYATEVWEIEVPLREGSVSDAGALSEFVEDFHRTHETLFSFRDEGSFIEIVGWSASVTCRLSERKDLRLASPAGIKEKWVRNAWFAGIGWAETDVYRFETLKAGERIDGPAIVENDYTTVIVDPGASAERRPSGSLVVDVGQQ</sequence>
<dbReference type="KEGG" id="meso:BSQ44_20620"/>
<dbReference type="InterPro" id="IPR002821">
    <property type="entry name" value="Hydantoinase_A"/>
</dbReference>
<dbReference type="GO" id="GO:0005829">
    <property type="term" value="C:cytosol"/>
    <property type="evidence" value="ECO:0007669"/>
    <property type="project" value="TreeGrafter"/>
</dbReference>
<feature type="domain" description="Acetophenone carboxylase-like C-terminal" evidence="3">
    <location>
        <begin position="514"/>
        <end position="673"/>
    </location>
</feature>
<feature type="domain" description="Hydantoinase A/oxoprolinase" evidence="1">
    <location>
        <begin position="204"/>
        <end position="496"/>
    </location>
</feature>
<gene>
    <name evidence="4" type="ORF">BSQ44_20620</name>
</gene>
<proteinExistence type="predicted"/>
<dbReference type="STRING" id="1670800.BSQ44_20620"/>
<evidence type="ECO:0000259" key="2">
    <source>
        <dbReference type="Pfam" id="PF05378"/>
    </source>
</evidence>
<evidence type="ECO:0000313" key="4">
    <source>
        <dbReference type="EMBL" id="APH73506.1"/>
    </source>
</evidence>
<organism evidence="4 5">
    <name type="scientific">Aquibium oceanicum</name>
    <dbReference type="NCBI Taxonomy" id="1670800"/>
    <lineage>
        <taxon>Bacteria</taxon>
        <taxon>Pseudomonadati</taxon>
        <taxon>Pseudomonadota</taxon>
        <taxon>Alphaproteobacteria</taxon>
        <taxon>Hyphomicrobiales</taxon>
        <taxon>Phyllobacteriaceae</taxon>
        <taxon>Aquibium</taxon>
    </lineage>
</organism>
<dbReference type="Proteomes" id="UP000182840">
    <property type="component" value="Chromosome"/>
</dbReference>
<accession>A0A1L3SVP8</accession>
<dbReference type="OrthoDB" id="9759608at2"/>
<dbReference type="PANTHER" id="PTHR11365">
    <property type="entry name" value="5-OXOPROLINASE RELATED"/>
    <property type="match status" value="1"/>
</dbReference>
<reference evidence="5" key="1">
    <citation type="submission" date="2016-11" db="EMBL/GenBank/DDBJ databases">
        <title>Mesorhizobium oceanicum sp. nov., isolated from deep seawater in South China Sea.</title>
        <authorList>
            <person name="Fu G.-Y."/>
        </authorList>
    </citation>
    <scope>NUCLEOTIDE SEQUENCE [LARGE SCALE GENOMIC DNA]</scope>
    <source>
        <strain evidence="5">B7</strain>
    </source>
</reference>
<dbReference type="Pfam" id="PF05378">
    <property type="entry name" value="Hydant_A_N"/>
    <property type="match status" value="1"/>
</dbReference>
<name>A0A1L3SVP8_9HYPH</name>
<evidence type="ECO:0000313" key="5">
    <source>
        <dbReference type="Proteomes" id="UP000182840"/>
    </source>
</evidence>
<dbReference type="EMBL" id="CP018171">
    <property type="protein sequence ID" value="APH73506.1"/>
    <property type="molecule type" value="Genomic_DNA"/>
</dbReference>
<dbReference type="InterPro" id="IPR008040">
    <property type="entry name" value="Hydant_A_N"/>
</dbReference>
<dbReference type="PANTHER" id="PTHR11365:SF23">
    <property type="entry name" value="HYPOTHETICAL 5-OXOPROLINASE (EUROFUNG)-RELATED"/>
    <property type="match status" value="1"/>
</dbReference>
<protein>
    <submittedName>
        <fullName evidence="4">5-oxoprolinase</fullName>
    </submittedName>
</protein>
<evidence type="ECO:0000259" key="1">
    <source>
        <dbReference type="Pfam" id="PF01968"/>
    </source>
</evidence>
<dbReference type="AlphaFoldDB" id="A0A1L3SVP8"/>
<feature type="domain" description="Hydantoinase/oxoprolinase N-terminal" evidence="2">
    <location>
        <begin position="2"/>
        <end position="183"/>
    </location>
</feature>
<dbReference type="Pfam" id="PF19278">
    <property type="entry name" value="Hydant_A_C"/>
    <property type="match status" value="1"/>
</dbReference>
<dbReference type="Pfam" id="PF01968">
    <property type="entry name" value="Hydantoinase_A"/>
    <property type="match status" value="1"/>
</dbReference>
<keyword evidence="5" id="KW-1185">Reference proteome</keyword>
<dbReference type="RefSeq" id="WP_072606972.1">
    <property type="nucleotide sequence ID" value="NZ_CP018171.1"/>
</dbReference>
<dbReference type="InterPro" id="IPR049517">
    <property type="entry name" value="ACX-like_C"/>
</dbReference>
<dbReference type="InterPro" id="IPR045079">
    <property type="entry name" value="Oxoprolinase-like"/>
</dbReference>